<organism evidence="4 5">
    <name type="scientific">Cellulomonas gilvus (strain ATCC 13127 / NRRL B-14078)</name>
    <name type="common">Cellvibrio gilvus</name>
    <dbReference type="NCBI Taxonomy" id="593907"/>
    <lineage>
        <taxon>Bacteria</taxon>
        <taxon>Bacillati</taxon>
        <taxon>Actinomycetota</taxon>
        <taxon>Actinomycetes</taxon>
        <taxon>Micrococcales</taxon>
        <taxon>Cellulomonadaceae</taxon>
        <taxon>Cellulomonas</taxon>
    </lineage>
</organism>
<protein>
    <submittedName>
        <fullName evidence="4">GCN5-related N-acetyltransferase</fullName>
    </submittedName>
</protein>
<dbReference type="GO" id="GO:0016747">
    <property type="term" value="F:acyltransferase activity, transferring groups other than amino-acyl groups"/>
    <property type="evidence" value="ECO:0007669"/>
    <property type="project" value="InterPro"/>
</dbReference>
<sequence>MSGALDLLPVRWRSDRFVRTDAPAWRDVVVRGDDDAVVVVVDSPRIERAVVGLGEPGRVRALLHQVAAERAGRAHGWMSLPRGSAPDEAVLSRLGLTPFSSWDWFATDVAPPEPTAPVVRLDLVDDAPGIRACLAEANPSTSADPGGPHEVAWFGVRAGAELVGVIGAGRRGGADATSWHLHGLGVHPDARRRGLGAALTAAATRAGLEAGAPWVSLGMYASNEPARRVYERLGYACEARFDSFGPPGSGHPPA</sequence>
<evidence type="ECO:0000313" key="4">
    <source>
        <dbReference type="EMBL" id="AEI12107.1"/>
    </source>
</evidence>
<dbReference type="InterPro" id="IPR000182">
    <property type="entry name" value="GNAT_dom"/>
</dbReference>
<dbReference type="HOGENOM" id="CLU_1040889_0_0_11"/>
<dbReference type="Pfam" id="PF00583">
    <property type="entry name" value="Acetyltransf_1"/>
    <property type="match status" value="1"/>
</dbReference>
<keyword evidence="1 4" id="KW-0808">Transferase</keyword>
<dbReference type="STRING" id="593907.Celgi_1596"/>
<name>F8A504_CELGA</name>
<gene>
    <name evidence="4" type="ordered locus">Celgi_1596</name>
</gene>
<dbReference type="OrthoDB" id="5143160at2"/>
<keyword evidence="5" id="KW-1185">Reference proteome</keyword>
<dbReference type="Proteomes" id="UP000000485">
    <property type="component" value="Chromosome"/>
</dbReference>
<feature type="domain" description="N-acetyltransferase" evidence="3">
    <location>
        <begin position="117"/>
        <end position="254"/>
    </location>
</feature>
<dbReference type="InterPro" id="IPR016181">
    <property type="entry name" value="Acyl_CoA_acyltransferase"/>
</dbReference>
<reference evidence="5" key="1">
    <citation type="submission" date="2011-04" db="EMBL/GenBank/DDBJ databases">
        <title>Complete sequence of Cellvibrio gilvus ATCC 13127.</title>
        <authorList>
            <person name="Lucas S."/>
            <person name="Han J."/>
            <person name="Lapidus A."/>
            <person name="Cheng J.-F."/>
            <person name="Goodwin L."/>
            <person name="Pitluck S."/>
            <person name="Peters L."/>
            <person name="Munk A."/>
            <person name="Detter J.C."/>
            <person name="Han C."/>
            <person name="Tapia R."/>
            <person name="Land M."/>
            <person name="Hauser L."/>
            <person name="Kyrpides N."/>
            <person name="Ivanova N."/>
            <person name="Ovchinnikova G."/>
            <person name="Pagani I."/>
            <person name="Mead D."/>
            <person name="Brumm P."/>
            <person name="Woyke T."/>
        </authorList>
    </citation>
    <scope>NUCLEOTIDE SEQUENCE [LARGE SCALE GENOMIC DNA]</scope>
    <source>
        <strain evidence="5">ATCC 13127 / NRRL B-14078</strain>
    </source>
</reference>
<dbReference type="KEGG" id="cga:Celgi_1596"/>
<evidence type="ECO:0000256" key="2">
    <source>
        <dbReference type="ARBA" id="ARBA00023315"/>
    </source>
</evidence>
<accession>F8A504</accession>
<dbReference type="SUPFAM" id="SSF55729">
    <property type="entry name" value="Acyl-CoA N-acyltransferases (Nat)"/>
    <property type="match status" value="1"/>
</dbReference>
<proteinExistence type="predicted"/>
<evidence type="ECO:0000259" key="3">
    <source>
        <dbReference type="PROSITE" id="PS51186"/>
    </source>
</evidence>
<dbReference type="PANTHER" id="PTHR43072">
    <property type="entry name" value="N-ACETYLTRANSFERASE"/>
    <property type="match status" value="1"/>
</dbReference>
<dbReference type="EMBL" id="CP002665">
    <property type="protein sequence ID" value="AEI12107.1"/>
    <property type="molecule type" value="Genomic_DNA"/>
</dbReference>
<dbReference type="PANTHER" id="PTHR43072:SF23">
    <property type="entry name" value="UPF0039 PROTEIN C11D3.02C"/>
    <property type="match status" value="1"/>
</dbReference>
<dbReference type="AlphaFoldDB" id="F8A504"/>
<keyword evidence="2" id="KW-0012">Acyltransferase</keyword>
<evidence type="ECO:0000313" key="5">
    <source>
        <dbReference type="Proteomes" id="UP000000485"/>
    </source>
</evidence>
<dbReference type="Gene3D" id="3.40.630.30">
    <property type="match status" value="1"/>
</dbReference>
<dbReference type="PROSITE" id="PS51186">
    <property type="entry name" value="GNAT"/>
    <property type="match status" value="1"/>
</dbReference>
<evidence type="ECO:0000256" key="1">
    <source>
        <dbReference type="ARBA" id="ARBA00022679"/>
    </source>
</evidence>
<dbReference type="RefSeq" id="WP_013883626.1">
    <property type="nucleotide sequence ID" value="NC_015671.1"/>
</dbReference>
<dbReference type="CDD" id="cd04301">
    <property type="entry name" value="NAT_SF"/>
    <property type="match status" value="1"/>
</dbReference>
<dbReference type="eggNOG" id="COG0456">
    <property type="taxonomic scope" value="Bacteria"/>
</dbReference>